<dbReference type="EMBL" id="JBJKFK010001515">
    <property type="protein sequence ID" value="KAL3312883.1"/>
    <property type="molecule type" value="Genomic_DNA"/>
</dbReference>
<evidence type="ECO:0000256" key="1">
    <source>
        <dbReference type="SAM" id="MobiDB-lite"/>
    </source>
</evidence>
<name>A0ABD2Q0J1_9PLAT</name>
<reference evidence="2 3" key="1">
    <citation type="submission" date="2024-11" db="EMBL/GenBank/DDBJ databases">
        <title>Adaptive evolution of stress response genes in parasites aligns with host niche diversity.</title>
        <authorList>
            <person name="Hahn C."/>
            <person name="Resl P."/>
        </authorList>
    </citation>
    <scope>NUCLEOTIDE SEQUENCE [LARGE SCALE GENOMIC DNA]</scope>
    <source>
        <strain evidence="2">EGGRZ-B1_66</strain>
        <tissue evidence="2">Body</tissue>
    </source>
</reference>
<feature type="region of interest" description="Disordered" evidence="1">
    <location>
        <begin position="46"/>
        <end position="99"/>
    </location>
</feature>
<dbReference type="AlphaFoldDB" id="A0ABD2Q0J1"/>
<protein>
    <submittedName>
        <fullName evidence="2">Uncharacterized protein</fullName>
    </submittedName>
</protein>
<sequence length="99" mass="10408">MFGNYGGRGGGRTRDMYAGEESWSMNQGGGAGGGMYFRGGSRAGRAGAGNSYAGGRNNYYDSSGPRLRRGRGNMQSRMGSNQFSAGMTSGRFSENSGNY</sequence>
<feature type="compositionally biased region" description="Low complexity" evidence="1">
    <location>
        <begin position="46"/>
        <end position="60"/>
    </location>
</feature>
<organism evidence="2 3">
    <name type="scientific">Cichlidogyrus casuarinus</name>
    <dbReference type="NCBI Taxonomy" id="1844966"/>
    <lineage>
        <taxon>Eukaryota</taxon>
        <taxon>Metazoa</taxon>
        <taxon>Spiralia</taxon>
        <taxon>Lophotrochozoa</taxon>
        <taxon>Platyhelminthes</taxon>
        <taxon>Monogenea</taxon>
        <taxon>Monopisthocotylea</taxon>
        <taxon>Dactylogyridea</taxon>
        <taxon>Ancyrocephalidae</taxon>
        <taxon>Cichlidogyrus</taxon>
    </lineage>
</organism>
<dbReference type="Proteomes" id="UP001626550">
    <property type="component" value="Unassembled WGS sequence"/>
</dbReference>
<evidence type="ECO:0000313" key="2">
    <source>
        <dbReference type="EMBL" id="KAL3312883.1"/>
    </source>
</evidence>
<feature type="compositionally biased region" description="Polar residues" evidence="1">
    <location>
        <begin position="73"/>
        <end position="99"/>
    </location>
</feature>
<proteinExistence type="predicted"/>
<accession>A0ABD2Q0J1</accession>
<evidence type="ECO:0000313" key="3">
    <source>
        <dbReference type="Proteomes" id="UP001626550"/>
    </source>
</evidence>
<gene>
    <name evidence="2" type="ORF">Ciccas_008516</name>
</gene>
<keyword evidence="3" id="KW-1185">Reference proteome</keyword>
<comment type="caution">
    <text evidence="2">The sequence shown here is derived from an EMBL/GenBank/DDBJ whole genome shotgun (WGS) entry which is preliminary data.</text>
</comment>